<evidence type="ECO:0000256" key="1">
    <source>
        <dbReference type="ARBA" id="ARBA00000085"/>
    </source>
</evidence>
<evidence type="ECO:0000256" key="3">
    <source>
        <dbReference type="ARBA" id="ARBA00022553"/>
    </source>
</evidence>
<protein>
    <recommendedName>
        <fullName evidence="2">histidine kinase</fullName>
        <ecNumber evidence="2">2.7.13.3</ecNumber>
    </recommendedName>
</protein>
<feature type="domain" description="Histidine kinase" evidence="7">
    <location>
        <begin position="624"/>
        <end position="843"/>
    </location>
</feature>
<dbReference type="InterPro" id="IPR003594">
    <property type="entry name" value="HATPase_dom"/>
</dbReference>
<comment type="catalytic activity">
    <reaction evidence="1">
        <text>ATP + protein L-histidine = ADP + protein N-phospho-L-histidine.</text>
        <dbReference type="EC" id="2.7.13.3"/>
    </reaction>
</comment>
<dbReference type="Gene3D" id="1.10.287.130">
    <property type="match status" value="1"/>
</dbReference>
<dbReference type="PANTHER" id="PTHR43047:SF72">
    <property type="entry name" value="OSMOSENSING HISTIDINE PROTEIN KINASE SLN1"/>
    <property type="match status" value="1"/>
</dbReference>
<dbReference type="Pfam" id="PF00989">
    <property type="entry name" value="PAS"/>
    <property type="match status" value="1"/>
</dbReference>
<dbReference type="InterPro" id="IPR036097">
    <property type="entry name" value="HisK_dim/P_sf"/>
</dbReference>
<evidence type="ECO:0000256" key="4">
    <source>
        <dbReference type="ARBA" id="ARBA00022679"/>
    </source>
</evidence>
<dbReference type="PANTHER" id="PTHR43047">
    <property type="entry name" value="TWO-COMPONENT HISTIDINE PROTEIN KINASE"/>
    <property type="match status" value="1"/>
</dbReference>
<evidence type="ECO:0000259" key="7">
    <source>
        <dbReference type="PROSITE" id="PS50109"/>
    </source>
</evidence>
<evidence type="ECO:0000256" key="6">
    <source>
        <dbReference type="SAM" id="MobiDB-lite"/>
    </source>
</evidence>
<dbReference type="SUPFAM" id="SSF55785">
    <property type="entry name" value="PYP-like sensor domain (PAS domain)"/>
    <property type="match status" value="1"/>
</dbReference>
<dbReference type="RefSeq" id="WP_319844981.1">
    <property type="nucleotide sequence ID" value="NZ_JAXAFJ010000007.1"/>
</dbReference>
<gene>
    <name evidence="9" type="ORF">SCD90_12355</name>
</gene>
<evidence type="ECO:0000313" key="9">
    <source>
        <dbReference type="EMBL" id="MDX6806858.1"/>
    </source>
</evidence>
<dbReference type="SMART" id="SM00091">
    <property type="entry name" value="PAS"/>
    <property type="match status" value="2"/>
</dbReference>
<evidence type="ECO:0000313" key="10">
    <source>
        <dbReference type="Proteomes" id="UP001274321"/>
    </source>
</evidence>
<dbReference type="CDD" id="cd00082">
    <property type="entry name" value="HisKA"/>
    <property type="match status" value="1"/>
</dbReference>
<comment type="caution">
    <text evidence="9">The sequence shown here is derived from an EMBL/GenBank/DDBJ whole genome shotgun (WGS) entry which is preliminary data.</text>
</comment>
<feature type="domain" description="PAS" evidence="8">
    <location>
        <begin position="479"/>
        <end position="557"/>
    </location>
</feature>
<evidence type="ECO:0000256" key="5">
    <source>
        <dbReference type="ARBA" id="ARBA00022777"/>
    </source>
</evidence>
<accession>A0ABU4RPU0</accession>
<dbReference type="SMART" id="SM00388">
    <property type="entry name" value="HisKA"/>
    <property type="match status" value="1"/>
</dbReference>
<sequence>MAHPSRPLLGALPQLASRVESDLPAFVVDASSDEPMWANAAARDLLDCATAWSSLLQDVRRWPLQGAGFRLVRVRLHDGGNAPLLTVRVERIDVAGLGALLVTALDRYVPARPVAPPADERPHPAPLPERLVAEVRPPRRFTWQSDQDGRITHFPDELGCSPGENWEGLLERSALSDTSRLRALLNGRDTWSGVSIGWRAARERSATVELSGLPMFDRDRAFIGFRGFGIVRDEPWAEALSPTDPVALPPEIGPATSANAVEPEQTAPSFTERDHEDSLGEGPADDRALAAEGAETAPTAEQDNEQAPSPIIVFPGVERPNLQPSERSAFQQIAQALGAAWPSRGEHAEQADDLPADLPEPAHAAPSKRERDAESELRGLLDMLPGALLVHRSGEPLHANAAFLNLVGAGTLADLEEAGADGLIDGNRRDDEGGGVWLRRLDGRSVAVEARLKSVLWGGLPASLIIVRQTEPAKERSSGERELSAILDTATDGVLVLDGKGRILSVNRSAEALFGYEAAELQGRDVSMLLSAESHRTTLDYLAGLRGNGLAAVLNDGRDVVGIARRGGTMPLFMTCGRIDEAGEPRFCAVMRDLTPVRRTEEELRSAKVKAERMSRQKSDFLARISHEIRTPLNAITGFTELMIEERFGPLGNDRYRDYLRDIHASGQHIISLVNDLLDLSKIEAGRLELDFEKVDLNEILTQSVALLQPQASRGRIIIRTMLAGELPQVLGDARSLKQIALNLLSNAVRYTPSGGQVIVSTAMTEMGQAMIRIRDTGLGMTEAEISTALEPFRQVGNVGTQGGTGLGLPLTKALVEANRASFSLQSAVGSGTLAEVVFPPAQVINRPH</sequence>
<reference evidence="9 10" key="1">
    <citation type="submission" date="2023-11" db="EMBL/GenBank/DDBJ databases">
        <authorList>
            <person name="Bao R."/>
        </authorList>
    </citation>
    <scope>NUCLEOTIDE SEQUENCE [LARGE SCALE GENOMIC DNA]</scope>
    <source>
        <strain evidence="9 10">PJ23</strain>
    </source>
</reference>
<name>A0ABU4RPU0_9HYPH</name>
<keyword evidence="5 9" id="KW-0418">Kinase</keyword>
<dbReference type="CDD" id="cd00130">
    <property type="entry name" value="PAS"/>
    <property type="match status" value="1"/>
</dbReference>
<feature type="region of interest" description="Disordered" evidence="6">
    <location>
        <begin position="341"/>
        <end position="374"/>
    </location>
</feature>
<dbReference type="Pfam" id="PF02518">
    <property type="entry name" value="HATPase_c"/>
    <property type="match status" value="1"/>
</dbReference>
<dbReference type="EC" id="2.7.13.3" evidence="2"/>
<dbReference type="InterPro" id="IPR004358">
    <property type="entry name" value="Sig_transdc_His_kin-like_C"/>
</dbReference>
<dbReference type="SUPFAM" id="SSF47384">
    <property type="entry name" value="Homodimeric domain of signal transducing histidine kinase"/>
    <property type="match status" value="1"/>
</dbReference>
<evidence type="ECO:0000256" key="2">
    <source>
        <dbReference type="ARBA" id="ARBA00012438"/>
    </source>
</evidence>
<dbReference type="GO" id="GO:0016301">
    <property type="term" value="F:kinase activity"/>
    <property type="evidence" value="ECO:0007669"/>
    <property type="project" value="UniProtKB-KW"/>
</dbReference>
<feature type="region of interest" description="Disordered" evidence="6">
    <location>
        <begin position="241"/>
        <end position="284"/>
    </location>
</feature>
<keyword evidence="4" id="KW-0808">Transferase</keyword>
<dbReference type="SMART" id="SM00387">
    <property type="entry name" value="HATPase_c"/>
    <property type="match status" value="1"/>
</dbReference>
<dbReference type="Proteomes" id="UP001274321">
    <property type="component" value="Unassembled WGS sequence"/>
</dbReference>
<dbReference type="InterPro" id="IPR000014">
    <property type="entry name" value="PAS"/>
</dbReference>
<dbReference type="Gene3D" id="3.30.450.20">
    <property type="entry name" value="PAS domain"/>
    <property type="match status" value="1"/>
</dbReference>
<dbReference type="InterPro" id="IPR035965">
    <property type="entry name" value="PAS-like_dom_sf"/>
</dbReference>
<feature type="compositionally biased region" description="Basic and acidic residues" evidence="6">
    <location>
        <begin position="271"/>
        <end position="284"/>
    </location>
</feature>
<dbReference type="InterPro" id="IPR003661">
    <property type="entry name" value="HisK_dim/P_dom"/>
</dbReference>
<proteinExistence type="predicted"/>
<keyword evidence="3" id="KW-0597">Phosphoprotein</keyword>
<dbReference type="PROSITE" id="PS50109">
    <property type="entry name" value="HIS_KIN"/>
    <property type="match status" value="1"/>
</dbReference>
<dbReference type="InterPro" id="IPR013767">
    <property type="entry name" value="PAS_fold"/>
</dbReference>
<dbReference type="Pfam" id="PF00512">
    <property type="entry name" value="HisKA"/>
    <property type="match status" value="1"/>
</dbReference>
<dbReference type="SUPFAM" id="SSF55874">
    <property type="entry name" value="ATPase domain of HSP90 chaperone/DNA topoisomerase II/histidine kinase"/>
    <property type="match status" value="1"/>
</dbReference>
<evidence type="ECO:0000259" key="8">
    <source>
        <dbReference type="PROSITE" id="PS50112"/>
    </source>
</evidence>
<organism evidence="9 10">
    <name type="scientific">Terrihabitans rhizophilus</name>
    <dbReference type="NCBI Taxonomy" id="3092662"/>
    <lineage>
        <taxon>Bacteria</taxon>
        <taxon>Pseudomonadati</taxon>
        <taxon>Pseudomonadota</taxon>
        <taxon>Alphaproteobacteria</taxon>
        <taxon>Hyphomicrobiales</taxon>
        <taxon>Terrihabitans</taxon>
    </lineage>
</organism>
<dbReference type="EMBL" id="JAXAFJ010000007">
    <property type="protein sequence ID" value="MDX6806858.1"/>
    <property type="molecule type" value="Genomic_DNA"/>
</dbReference>
<keyword evidence="10" id="KW-1185">Reference proteome</keyword>
<dbReference type="PROSITE" id="PS50112">
    <property type="entry name" value="PAS"/>
    <property type="match status" value="1"/>
</dbReference>
<dbReference type="InterPro" id="IPR036890">
    <property type="entry name" value="HATPase_C_sf"/>
</dbReference>
<dbReference type="PRINTS" id="PR00344">
    <property type="entry name" value="BCTRLSENSOR"/>
</dbReference>
<dbReference type="InterPro" id="IPR005467">
    <property type="entry name" value="His_kinase_dom"/>
</dbReference>
<dbReference type="Gene3D" id="3.30.565.10">
    <property type="entry name" value="Histidine kinase-like ATPase, C-terminal domain"/>
    <property type="match status" value="1"/>
</dbReference>
<dbReference type="NCBIfam" id="TIGR00229">
    <property type="entry name" value="sensory_box"/>
    <property type="match status" value="1"/>
</dbReference>